<evidence type="ECO:0000313" key="4">
    <source>
        <dbReference type="EMBL" id="KAK4154670.1"/>
    </source>
</evidence>
<feature type="domain" description="Checkpoint protein RAD24-like helical bundle" evidence="3">
    <location>
        <begin position="935"/>
        <end position="1040"/>
    </location>
</feature>
<feature type="compositionally biased region" description="Acidic residues" evidence="2">
    <location>
        <begin position="1224"/>
        <end position="1236"/>
    </location>
</feature>
<reference evidence="4" key="1">
    <citation type="journal article" date="2023" name="Mol. Phylogenet. Evol.">
        <title>Genome-scale phylogeny and comparative genomics of the fungal order Sordariales.</title>
        <authorList>
            <person name="Hensen N."/>
            <person name="Bonometti L."/>
            <person name="Westerberg I."/>
            <person name="Brannstrom I.O."/>
            <person name="Guillou S."/>
            <person name="Cros-Aarteil S."/>
            <person name="Calhoun S."/>
            <person name="Haridas S."/>
            <person name="Kuo A."/>
            <person name="Mondo S."/>
            <person name="Pangilinan J."/>
            <person name="Riley R."/>
            <person name="LaButti K."/>
            <person name="Andreopoulos B."/>
            <person name="Lipzen A."/>
            <person name="Chen C."/>
            <person name="Yan M."/>
            <person name="Daum C."/>
            <person name="Ng V."/>
            <person name="Clum A."/>
            <person name="Steindorff A."/>
            <person name="Ohm R.A."/>
            <person name="Martin F."/>
            <person name="Silar P."/>
            <person name="Natvig D.O."/>
            <person name="Lalanne C."/>
            <person name="Gautier V."/>
            <person name="Ament-Velasquez S.L."/>
            <person name="Kruys A."/>
            <person name="Hutchinson M.I."/>
            <person name="Powell A.J."/>
            <person name="Barry K."/>
            <person name="Miller A.N."/>
            <person name="Grigoriev I.V."/>
            <person name="Debuchy R."/>
            <person name="Gladieux P."/>
            <person name="Hiltunen Thoren M."/>
            <person name="Johannesson H."/>
        </authorList>
    </citation>
    <scope>NUCLEOTIDE SEQUENCE</scope>
    <source>
        <strain evidence="4">CBS 538.74</strain>
    </source>
</reference>
<gene>
    <name evidence="4" type="ORF">C8A00DRAFT_42608</name>
</gene>
<sequence length="1292" mass="142395">MDSVLSYVPLVNWLVAPRDEPKAIDLPPVEVHNVETNPDKRPRTLKHLLKANHVNHAIIYHNLQFDNHLPHILCSAYHLGAESQQLYHIYDEDAKSLEPWTPSPSEVGEEDWRDFLGDKRYQRAYVDFFEDAMAMNHDYKWKKVIEEYMLKGDEPLINGLIGGLGHPLIHLGYAYEFDSREIAMEALGLAATQYNFLHKYLDDSSYTRKSPFSSASPLELINKLASDDRFDGLFKEPGFANIEPLFQKHESLILEYWNAWDWSSSDDPVKLFRESQEAAVALLVATVRPGTHAYNFFVVHVLTTSHAVRILLPLLPAKFHISLVRQWWLLALAVYIVELRPKIDPDYVPGDLKGKGWKYVEHKALNSESATDAHYVKAIRAMREAARTWGDVHERYLAAAVRFVDDFEEWLHSCNVTNATSPSETKTPAMAPPAKRRKRAIIDDESDDDDIDQNKNTLKRFLFSSPDKNNRSPDKTTTTASSPGGGNNGPLKIASPSPVRKRTTRAAAATATASRPPTMTTTTRSPSASPIKSRTRAGLQQKKRKAAAAAAEKEEKGRQAQRSQQQQQQQQQSSSSFSSTNNNKSGHGKGGGSSSNKLDDITATATATANDDNDARPWSERFAPLTLDELAVHKRKALDVRRWLDDVFAGRMRQRLLVLKGPAGSGKTTTLRLLARDMRCEVLEWRNPANSFGLAGHGYQSAASQFEEFLGRGGKFGQLDVESDGATPPPMAPPPPPAASGNGLEKRLILVEEFPNTFMRSSSGMMGFRNAILQFLAANTPTLGGFGSSYNSEPVTPIVMVISETLLTTTSASADSFTAHRLLGPEILRHPGTGVIEFNPVAPTFLTKALELVVQKEARKSGRRRTPGPLVLQRLGEIGDIRNAISSLEFLCVKGDDEAEWGSKVVFTKPKRGAKDVPALTKGEQDSLELVSQREATLGIFHAVGKVVYNKRSDFPAGSAEAAVETLPYYMAHLSRPKRSEVAVDALIDEIGTDTHTFISALHENYALSCEPSHPLDDEYSSMDYINGCLDYLSESDLLYPSYDVFFGGGKGLGGGYMGKDSGSHILRQDEMAFQVAVRGLLFSLPSPVKRRTHPTGRGGDAHKMFYPTYLKLWRSKEELEGLVDLWATKMLKGEDGAAPEPSQAFAVKDGSSAFRKSHATPPPPPPSTLLSLGSAARQELLLERLPYMAHIARRRKRSTFGTMRIRDLEKMVSFQGIGPLGAGEDEGEDGADEDSSGGGGAGAAESWATDKPTEEGSPRKKRGLGAILTEEAPSLLPLQSLVISDDDIEDD</sequence>
<proteinExistence type="predicted"/>
<feature type="compositionally biased region" description="Low complexity" evidence="2">
    <location>
        <begin position="560"/>
        <end position="585"/>
    </location>
</feature>
<evidence type="ECO:0000256" key="2">
    <source>
        <dbReference type="SAM" id="MobiDB-lite"/>
    </source>
</evidence>
<dbReference type="Proteomes" id="UP001302745">
    <property type="component" value="Unassembled WGS sequence"/>
</dbReference>
<accession>A0AAN6ZWL5</accession>
<dbReference type="Pfam" id="PF03215">
    <property type="entry name" value="Rad17"/>
    <property type="match status" value="1"/>
</dbReference>
<dbReference type="Gene3D" id="3.40.50.300">
    <property type="entry name" value="P-loop containing nucleotide triphosphate hydrolases"/>
    <property type="match status" value="1"/>
</dbReference>
<dbReference type="InterPro" id="IPR027417">
    <property type="entry name" value="P-loop_NTPase"/>
</dbReference>
<comment type="caution">
    <text evidence="4">The sequence shown here is derived from an EMBL/GenBank/DDBJ whole genome shotgun (WGS) entry which is preliminary data.</text>
</comment>
<protein>
    <submittedName>
        <fullName evidence="4">Cell cycle checkpoint protein RAD17</fullName>
    </submittedName>
</protein>
<feature type="region of interest" description="Disordered" evidence="2">
    <location>
        <begin position="1151"/>
        <end position="1172"/>
    </location>
</feature>
<feature type="region of interest" description="Disordered" evidence="2">
    <location>
        <begin position="417"/>
        <end position="598"/>
    </location>
</feature>
<dbReference type="GO" id="GO:0016491">
    <property type="term" value="F:oxidoreductase activity"/>
    <property type="evidence" value="ECO:0007669"/>
    <property type="project" value="UniProtKB-KW"/>
</dbReference>
<feature type="region of interest" description="Disordered" evidence="2">
    <location>
        <begin position="718"/>
        <end position="742"/>
    </location>
</feature>
<keyword evidence="1" id="KW-0560">Oxidoreductase</keyword>
<dbReference type="PANTHER" id="PTHR35870:SF6">
    <property type="entry name" value="MGS207 PROTEIN"/>
    <property type="match status" value="1"/>
</dbReference>
<feature type="compositionally biased region" description="Low complexity" evidence="2">
    <location>
        <begin position="505"/>
        <end position="540"/>
    </location>
</feature>
<dbReference type="Pfam" id="PF25812">
    <property type="entry name" value="RAD24_helical"/>
    <property type="match status" value="1"/>
</dbReference>
<evidence type="ECO:0000259" key="3">
    <source>
        <dbReference type="Pfam" id="PF25812"/>
    </source>
</evidence>
<feature type="compositionally biased region" description="Pro residues" evidence="2">
    <location>
        <begin position="727"/>
        <end position="738"/>
    </location>
</feature>
<dbReference type="PANTHER" id="PTHR35870">
    <property type="entry name" value="PROTEIN, PUTATIVE (AFU_ORTHOLOGUE AFUA_5G03330)-RELATED"/>
    <property type="match status" value="1"/>
</dbReference>
<name>A0AAN6ZWL5_9PEZI</name>
<keyword evidence="5" id="KW-1185">Reference proteome</keyword>
<dbReference type="EMBL" id="MU856906">
    <property type="protein sequence ID" value="KAK4154670.1"/>
    <property type="molecule type" value="Genomic_DNA"/>
</dbReference>
<dbReference type="InterPro" id="IPR057927">
    <property type="entry name" value="RAD24-like_helical"/>
</dbReference>
<evidence type="ECO:0000313" key="5">
    <source>
        <dbReference type="Proteomes" id="UP001302745"/>
    </source>
</evidence>
<dbReference type="InterPro" id="IPR025337">
    <property type="entry name" value="Questin_oxidase-like"/>
</dbReference>
<dbReference type="SUPFAM" id="SSF52540">
    <property type="entry name" value="P-loop containing nucleoside triphosphate hydrolases"/>
    <property type="match status" value="1"/>
</dbReference>
<feature type="region of interest" description="Disordered" evidence="2">
    <location>
        <begin position="1217"/>
        <end position="1270"/>
    </location>
</feature>
<reference evidence="4" key="2">
    <citation type="submission" date="2023-05" db="EMBL/GenBank/DDBJ databases">
        <authorList>
            <consortium name="Lawrence Berkeley National Laboratory"/>
            <person name="Steindorff A."/>
            <person name="Hensen N."/>
            <person name="Bonometti L."/>
            <person name="Westerberg I."/>
            <person name="Brannstrom I.O."/>
            <person name="Guillou S."/>
            <person name="Cros-Aarteil S."/>
            <person name="Calhoun S."/>
            <person name="Haridas S."/>
            <person name="Kuo A."/>
            <person name="Mondo S."/>
            <person name="Pangilinan J."/>
            <person name="Riley R."/>
            <person name="Labutti K."/>
            <person name="Andreopoulos B."/>
            <person name="Lipzen A."/>
            <person name="Chen C."/>
            <person name="Yanf M."/>
            <person name="Daum C."/>
            <person name="Ng V."/>
            <person name="Clum A."/>
            <person name="Ohm R."/>
            <person name="Martin F."/>
            <person name="Silar P."/>
            <person name="Natvig D."/>
            <person name="Lalanne C."/>
            <person name="Gautier V."/>
            <person name="Ament-Velasquez S.L."/>
            <person name="Kruys A."/>
            <person name="Hutchinson M.I."/>
            <person name="Powell A.J."/>
            <person name="Barry K."/>
            <person name="Miller A.N."/>
            <person name="Grigoriev I.V."/>
            <person name="Debuchy R."/>
            <person name="Gladieux P."/>
            <person name="Thoren M.H."/>
            <person name="Johannesson H."/>
        </authorList>
    </citation>
    <scope>NUCLEOTIDE SEQUENCE</scope>
    <source>
        <strain evidence="4">CBS 538.74</strain>
    </source>
</reference>
<evidence type="ECO:0000256" key="1">
    <source>
        <dbReference type="ARBA" id="ARBA00023002"/>
    </source>
</evidence>
<dbReference type="Pfam" id="PF14027">
    <property type="entry name" value="Questin_oxidase"/>
    <property type="match status" value="1"/>
</dbReference>
<organism evidence="4 5">
    <name type="scientific">Chaetomidium leptoderma</name>
    <dbReference type="NCBI Taxonomy" id="669021"/>
    <lineage>
        <taxon>Eukaryota</taxon>
        <taxon>Fungi</taxon>
        <taxon>Dikarya</taxon>
        <taxon>Ascomycota</taxon>
        <taxon>Pezizomycotina</taxon>
        <taxon>Sordariomycetes</taxon>
        <taxon>Sordariomycetidae</taxon>
        <taxon>Sordariales</taxon>
        <taxon>Chaetomiaceae</taxon>
        <taxon>Chaetomidium</taxon>
    </lineage>
</organism>